<dbReference type="InterPro" id="IPR036163">
    <property type="entry name" value="HMA_dom_sf"/>
</dbReference>
<evidence type="ECO:0000256" key="1">
    <source>
        <dbReference type="ARBA" id="ARBA00022723"/>
    </source>
</evidence>
<dbReference type="RefSeq" id="WP_055576160.1">
    <property type="nucleotide sequence ID" value="NZ_LKTM01000001.1"/>
</dbReference>
<dbReference type="Pfam" id="PF00403">
    <property type="entry name" value="HMA"/>
    <property type="match status" value="1"/>
</dbReference>
<dbReference type="CDD" id="cd00371">
    <property type="entry name" value="HMA"/>
    <property type="match status" value="1"/>
</dbReference>
<organism evidence="3 4">
    <name type="scientific">Mycobacterium gordonae</name>
    <dbReference type="NCBI Taxonomy" id="1778"/>
    <lineage>
        <taxon>Bacteria</taxon>
        <taxon>Bacillati</taxon>
        <taxon>Actinomycetota</taxon>
        <taxon>Actinomycetes</taxon>
        <taxon>Mycobacteriales</taxon>
        <taxon>Mycobacteriaceae</taxon>
        <taxon>Mycobacterium</taxon>
    </lineage>
</organism>
<dbReference type="InterPro" id="IPR017969">
    <property type="entry name" value="Heavy-metal-associated_CS"/>
</dbReference>
<evidence type="ECO:0000313" key="3">
    <source>
        <dbReference type="EMBL" id="KQH81397.1"/>
    </source>
</evidence>
<feature type="domain" description="HMA" evidence="2">
    <location>
        <begin position="2"/>
        <end position="70"/>
    </location>
</feature>
<protein>
    <submittedName>
        <fullName evidence="3">Heavy metal transporter</fullName>
    </submittedName>
</protein>
<dbReference type="PROSITE" id="PS01047">
    <property type="entry name" value="HMA_1"/>
    <property type="match status" value="1"/>
</dbReference>
<dbReference type="PROSITE" id="PS50846">
    <property type="entry name" value="HMA_2"/>
    <property type="match status" value="1"/>
</dbReference>
<keyword evidence="1" id="KW-0479">Metal-binding</keyword>
<dbReference type="Gene3D" id="3.30.70.100">
    <property type="match status" value="1"/>
</dbReference>
<dbReference type="GO" id="GO:0046872">
    <property type="term" value="F:metal ion binding"/>
    <property type="evidence" value="ECO:0007669"/>
    <property type="project" value="UniProtKB-KW"/>
</dbReference>
<sequence length="72" mass="7355">MAEQTFSVTGLHCEGCVATITTALTALKPVTAVSIDLNTEGTSAVRVSANTELTTEQVQAALKGEGNFTVVG</sequence>
<proteinExistence type="predicted"/>
<dbReference type="InterPro" id="IPR006121">
    <property type="entry name" value="HMA_dom"/>
</dbReference>
<gene>
    <name evidence="3" type="ORF">AO501_06565</name>
</gene>
<dbReference type="STRING" id="1778.A9W97_05275"/>
<evidence type="ECO:0000313" key="4">
    <source>
        <dbReference type="Proteomes" id="UP000051677"/>
    </source>
</evidence>
<dbReference type="SUPFAM" id="SSF55008">
    <property type="entry name" value="HMA, heavy metal-associated domain"/>
    <property type="match status" value="1"/>
</dbReference>
<reference evidence="3 4" key="1">
    <citation type="submission" date="2015-10" db="EMBL/GenBank/DDBJ databases">
        <title>Mycobacterium gordonae draft genome assembly.</title>
        <authorList>
            <person name="Ustinova V."/>
            <person name="Smirnova T."/>
            <person name="Blagodatskikh K."/>
            <person name="Varlamov D."/>
            <person name="Larionova E."/>
            <person name="Chernousova L."/>
        </authorList>
    </citation>
    <scope>NUCLEOTIDE SEQUENCE [LARGE SCALE GENOMIC DNA]</scope>
    <source>
        <strain evidence="3 4">CTRI 14-8773</strain>
    </source>
</reference>
<name>A0A0Q2QNF3_MYCGO</name>
<accession>A0A0Q2QNF3</accession>
<comment type="caution">
    <text evidence="3">The sequence shown here is derived from an EMBL/GenBank/DDBJ whole genome shotgun (WGS) entry which is preliminary data.</text>
</comment>
<dbReference type="EMBL" id="LKTM01000001">
    <property type="protein sequence ID" value="KQH81397.1"/>
    <property type="molecule type" value="Genomic_DNA"/>
</dbReference>
<dbReference type="AlphaFoldDB" id="A0A0Q2QNF3"/>
<evidence type="ECO:0000259" key="2">
    <source>
        <dbReference type="PROSITE" id="PS50846"/>
    </source>
</evidence>
<dbReference type="OrthoDB" id="9813965at2"/>
<dbReference type="Proteomes" id="UP000051677">
    <property type="component" value="Unassembled WGS sequence"/>
</dbReference>